<dbReference type="InterPro" id="IPR050834">
    <property type="entry name" value="Glycosyltransf_2"/>
</dbReference>
<dbReference type="PANTHER" id="PTHR43685:SF2">
    <property type="entry name" value="GLYCOSYLTRANSFERASE 2-LIKE DOMAIN-CONTAINING PROTEIN"/>
    <property type="match status" value="1"/>
</dbReference>
<organism evidence="2">
    <name type="scientific">Escherichia coli</name>
    <dbReference type="NCBI Taxonomy" id="562"/>
    <lineage>
        <taxon>Bacteria</taxon>
        <taxon>Pseudomonadati</taxon>
        <taxon>Pseudomonadota</taxon>
        <taxon>Gammaproteobacteria</taxon>
        <taxon>Enterobacterales</taxon>
        <taxon>Enterobacteriaceae</taxon>
        <taxon>Escherichia</taxon>
    </lineage>
</organism>
<accession>A0A0A7RNK1</accession>
<gene>
    <name evidence="2" type="primary">wclJ</name>
    <name evidence="2" type="ORF">4sL05</name>
</gene>
<dbReference type="AlphaFoldDB" id="A0A0A7RNK1"/>
<sequence length="289" mass="33107">MIKTTVIIPYKNNPDALRRALVSVSSQTVPVSIIVIDDNSEKWCSAEKIVQEQNKFSDITIITHKNNQGGGAARNSGIIKAKTQYIAFLDCDDYWDEDKIEKQEVLFENIKNEKAIIFSSIKVVNENLDVIKLYDNDNIIVNNFASYVFKDSGLIQTSSIFLDTNFAKNNLFDASLKRHQDYDFCLKLQKDGGIFYGCGGTFSYWVVPQDPLIALKKGYDTNLSIDFYQKYKTLMGEKTSCYFLVKTPMWFSLKQRKLFSFLLNLSRKCGVKTTLRVLMTAFELAFKRV</sequence>
<reference evidence="2" key="1">
    <citation type="journal article" date="2015" name="J. Bacteriol.">
        <title>Variations in O-Antigen Biosynthesis and O-Acetylation Associated with Altered Phage Sensitivity in Escherichia coli 4s.</title>
        <authorList>
            <person name="Knirel Y.A."/>
            <person name="Prokhorov N.S."/>
            <person name="Shashkov A.S."/>
            <person name="Ovchinnikova O.G."/>
            <person name="Zdorovenko E.L."/>
            <person name="Liu B."/>
            <person name="Kostryukova E.S."/>
            <person name="Larin A.K."/>
            <person name="Golomidova A.K."/>
            <person name="Letarov A.V."/>
        </authorList>
    </citation>
    <scope>NUCLEOTIDE SEQUENCE</scope>
    <source>
        <strain evidence="2">4s</strain>
    </source>
</reference>
<dbReference type="InterPro" id="IPR029044">
    <property type="entry name" value="Nucleotide-diphossugar_trans"/>
</dbReference>
<dbReference type="PANTHER" id="PTHR43685">
    <property type="entry name" value="GLYCOSYLTRANSFERASE"/>
    <property type="match status" value="1"/>
</dbReference>
<dbReference type="EMBL" id="KM822858">
    <property type="protein sequence ID" value="AJA36195.1"/>
    <property type="molecule type" value="Genomic_DNA"/>
</dbReference>
<dbReference type="EMBL" id="KM822859">
    <property type="protein sequence ID" value="AJA36208.1"/>
    <property type="molecule type" value="Genomic_DNA"/>
</dbReference>
<dbReference type="PATRIC" id="fig|562.7412.peg.1259"/>
<dbReference type="Gene3D" id="3.90.550.10">
    <property type="entry name" value="Spore Coat Polysaccharide Biosynthesis Protein SpsA, Chain A"/>
    <property type="match status" value="1"/>
</dbReference>
<evidence type="ECO:0000259" key="1">
    <source>
        <dbReference type="Pfam" id="PF00535"/>
    </source>
</evidence>
<dbReference type="Pfam" id="PF00535">
    <property type="entry name" value="Glycos_transf_2"/>
    <property type="match status" value="1"/>
</dbReference>
<dbReference type="EMBL" id="KM822857">
    <property type="protein sequence ID" value="AJA36181.1"/>
    <property type="molecule type" value="Genomic_DNA"/>
</dbReference>
<dbReference type="SUPFAM" id="SSF53448">
    <property type="entry name" value="Nucleotide-diphospho-sugar transferases"/>
    <property type="match status" value="1"/>
</dbReference>
<name>A0A0A7RNK1_ECOLX</name>
<feature type="domain" description="Glycosyltransferase 2-like" evidence="1">
    <location>
        <begin position="5"/>
        <end position="136"/>
    </location>
</feature>
<dbReference type="RefSeq" id="WP_050864009.1">
    <property type="nucleotide sequence ID" value="NZ_BDLJ01000009.1"/>
</dbReference>
<keyword evidence="2" id="KW-0808">Transferase</keyword>
<proteinExistence type="predicted"/>
<dbReference type="CDD" id="cd00761">
    <property type="entry name" value="Glyco_tranf_GTA_type"/>
    <property type="match status" value="1"/>
</dbReference>
<evidence type="ECO:0000313" key="2">
    <source>
        <dbReference type="EMBL" id="AJA36195.1"/>
    </source>
</evidence>
<dbReference type="GO" id="GO:0016740">
    <property type="term" value="F:transferase activity"/>
    <property type="evidence" value="ECO:0007669"/>
    <property type="project" value="UniProtKB-KW"/>
</dbReference>
<dbReference type="InterPro" id="IPR001173">
    <property type="entry name" value="Glyco_trans_2-like"/>
</dbReference>
<protein>
    <submittedName>
        <fullName evidence="2">Glycosyltransferase</fullName>
    </submittedName>
</protein>